<dbReference type="Proteomes" id="UP000076335">
    <property type="component" value="Unassembled WGS sequence"/>
</dbReference>
<dbReference type="EMBL" id="LPVY01000002">
    <property type="protein sequence ID" value="KZB69123.1"/>
    <property type="molecule type" value="Genomic_DNA"/>
</dbReference>
<evidence type="ECO:0000313" key="2">
    <source>
        <dbReference type="EMBL" id="KZB69123.1"/>
    </source>
</evidence>
<dbReference type="SUPFAM" id="SSF55811">
    <property type="entry name" value="Nudix"/>
    <property type="match status" value="1"/>
</dbReference>
<organism evidence="2 3">
    <name type="scientific">Thalassospira lucentensis</name>
    <dbReference type="NCBI Taxonomy" id="168935"/>
    <lineage>
        <taxon>Bacteria</taxon>
        <taxon>Pseudomonadati</taxon>
        <taxon>Pseudomonadota</taxon>
        <taxon>Alphaproteobacteria</taxon>
        <taxon>Rhodospirillales</taxon>
        <taxon>Thalassospiraceae</taxon>
        <taxon>Thalassospira</taxon>
    </lineage>
</organism>
<dbReference type="RefSeq" id="WP_062948174.1">
    <property type="nucleotide sequence ID" value="NZ_LPVY01000002.1"/>
</dbReference>
<protein>
    <submittedName>
        <fullName evidence="2">NTP pyrophosphohydrolase</fullName>
    </submittedName>
</protein>
<dbReference type="InterPro" id="IPR015797">
    <property type="entry name" value="NUDIX_hydrolase-like_dom_sf"/>
</dbReference>
<accession>A0A154LAS8</accession>
<dbReference type="AlphaFoldDB" id="A0A154LAS8"/>
<dbReference type="CDD" id="cd03676">
    <property type="entry name" value="NUDIX_Tnr3_like"/>
    <property type="match status" value="1"/>
</dbReference>
<dbReference type="PANTHER" id="PTHR13622:SF8">
    <property type="entry name" value="THIAMIN PYROPHOSPHOKINASE 1"/>
    <property type="match status" value="1"/>
</dbReference>
<dbReference type="Pfam" id="PF15916">
    <property type="entry name" value="DUF4743"/>
    <property type="match status" value="1"/>
</dbReference>
<dbReference type="PANTHER" id="PTHR13622">
    <property type="entry name" value="THIAMIN PYROPHOSPHOKINASE"/>
    <property type="match status" value="1"/>
</dbReference>
<dbReference type="OrthoDB" id="8438812at2"/>
<feature type="domain" description="Nudix hydrolase" evidence="1">
    <location>
        <begin position="117"/>
        <end position="256"/>
    </location>
</feature>
<dbReference type="InterPro" id="IPR000086">
    <property type="entry name" value="NUDIX_hydrolase_dom"/>
</dbReference>
<dbReference type="PROSITE" id="PS51462">
    <property type="entry name" value="NUDIX"/>
    <property type="match status" value="1"/>
</dbReference>
<keyword evidence="2" id="KW-0378">Hydrolase</keyword>
<dbReference type="GO" id="GO:0044715">
    <property type="term" value="F:8-oxo-dGDP phosphatase activity"/>
    <property type="evidence" value="ECO:0007669"/>
    <property type="project" value="TreeGrafter"/>
</dbReference>
<gene>
    <name evidence="2" type="ORF">AUP42_09545</name>
</gene>
<evidence type="ECO:0000259" key="1">
    <source>
        <dbReference type="PROSITE" id="PS51462"/>
    </source>
</evidence>
<proteinExistence type="predicted"/>
<dbReference type="Gene3D" id="3.90.79.10">
    <property type="entry name" value="Nucleoside Triphosphate Pyrophosphohydrolase"/>
    <property type="match status" value="1"/>
</dbReference>
<name>A0A154LAS8_9PROT</name>
<comment type="caution">
    <text evidence="2">The sequence shown here is derived from an EMBL/GenBank/DDBJ whole genome shotgun (WGS) entry which is preliminary data.</text>
</comment>
<reference evidence="2 3" key="1">
    <citation type="submission" date="2015-12" db="EMBL/GenBank/DDBJ databases">
        <title>Genome sequence of Thalassospira lucentensis MCCC 1A02072.</title>
        <authorList>
            <person name="Lu L."/>
            <person name="Lai Q."/>
            <person name="Shao Z."/>
            <person name="Qian P."/>
        </authorList>
    </citation>
    <scope>NUCLEOTIDE SEQUENCE [LARGE SCALE GENOMIC DNA]</scope>
    <source>
        <strain evidence="2 3">MCCC 1A02072</strain>
    </source>
</reference>
<dbReference type="InterPro" id="IPR031804">
    <property type="entry name" value="DUF4743"/>
</dbReference>
<dbReference type="FunFam" id="3.90.79.10:FF:000019">
    <property type="entry name" value="Thiamin pyrophosphokinase, putative"/>
    <property type="match status" value="1"/>
</dbReference>
<evidence type="ECO:0000313" key="3">
    <source>
        <dbReference type="Proteomes" id="UP000076335"/>
    </source>
</evidence>
<sequence>MTYLDHIKACNNANPARYVPFRINGMSMGALRPDFATALVSLGSDFVRDDNGEFCFAPHVVNLDERNRVLDTATRALRAKGVIRRLHGERFDIRPTLGHDPLCQLDRSAMPYFGFRSWGVHMNGYVRKDNDIHMWVAHRAKDKPTYPGMLDNMVAGGQPAGLGFLENMIKECAEEAAIPETLARNLKPVGTISYLYETNEGLKPDVMVNYDLELPADFVPQCADGEVERFELLPLAEVAEIVRKSFDFKFNCALVIIDFLIRHGFLTADNEPEYCQLTTGLHRNIFR</sequence>